<feature type="transmembrane region" description="Helical" evidence="2">
    <location>
        <begin position="145"/>
        <end position="164"/>
    </location>
</feature>
<dbReference type="PANTHER" id="PTHR23320:SF72">
    <property type="entry name" value="MEMBRANE-SPANNING 4-DOMAINS SUBFAMILY A MEMBER 12"/>
    <property type="match status" value="1"/>
</dbReference>
<dbReference type="GeneTree" id="ENSGT00940000162443"/>
<sequence>MKSSRPTYPSVPNPYPPTDSMAPRPQQPLGFVNTGYQEQRGQVSFYTSPEIFSSNQLGQGNPTMINPAIGTAVTNLKEGKSLGAVQVIIGLLHIGFGIILGLLSSNFDVTSRFASIAFVGGYPFWGGITSFILPLICVSCCLRTLGMNIVSAIFVLAGVILLLFDMSINSLSSQDYWAVVSGRGISGMLTIFSLLEFSIACTTAHFANQTIICASRSVLVVPTVFTANPLTQESSTVPPRYGGLPAYAPRP</sequence>
<protein>
    <submittedName>
        <fullName evidence="3">Membrane-spanning 4-domains, subfamily A, member 12</fullName>
    </submittedName>
</protein>
<keyword evidence="2" id="KW-0472">Membrane</keyword>
<evidence type="ECO:0000256" key="1">
    <source>
        <dbReference type="SAM" id="MobiDB-lite"/>
    </source>
</evidence>
<dbReference type="GO" id="GO:0007166">
    <property type="term" value="P:cell surface receptor signaling pathway"/>
    <property type="evidence" value="ECO:0007669"/>
    <property type="project" value="TreeGrafter"/>
</dbReference>
<dbReference type="PANTHER" id="PTHR23320">
    <property type="entry name" value="MEMBRANE-SPANNING 4-DOMAINS SUBFAMILY A MS4A -RELATED"/>
    <property type="match status" value="1"/>
</dbReference>
<feature type="transmembrane region" description="Helical" evidence="2">
    <location>
        <begin position="115"/>
        <end position="138"/>
    </location>
</feature>
<dbReference type="InterPro" id="IPR030417">
    <property type="entry name" value="MS4A"/>
</dbReference>
<feature type="transmembrane region" description="Helical" evidence="2">
    <location>
        <begin position="176"/>
        <end position="195"/>
    </location>
</feature>
<proteinExistence type="predicted"/>
<accession>A0A8C6QH75</accession>
<evidence type="ECO:0000256" key="2">
    <source>
        <dbReference type="SAM" id="Phobius"/>
    </source>
</evidence>
<dbReference type="Ensembl" id="ENSNGAT00000004308.1">
    <property type="protein sequence ID" value="ENSNGAP00000003147.1"/>
    <property type="gene ID" value="ENSNGAG00000003385.1"/>
</dbReference>
<reference evidence="3" key="1">
    <citation type="submission" date="2025-08" db="UniProtKB">
        <authorList>
            <consortium name="Ensembl"/>
        </authorList>
    </citation>
    <scope>IDENTIFICATION</scope>
</reference>
<name>A0A8C6QH75_NANGA</name>
<feature type="transmembrane region" description="Helical" evidence="2">
    <location>
        <begin position="82"/>
        <end position="103"/>
    </location>
</feature>
<feature type="region of interest" description="Disordered" evidence="1">
    <location>
        <begin position="1"/>
        <end position="29"/>
    </location>
</feature>
<keyword evidence="4" id="KW-1185">Reference proteome</keyword>
<reference evidence="3" key="2">
    <citation type="submission" date="2025-09" db="UniProtKB">
        <authorList>
            <consortium name="Ensembl"/>
        </authorList>
    </citation>
    <scope>IDENTIFICATION</scope>
</reference>
<organism evidence="3 4">
    <name type="scientific">Nannospalax galili</name>
    <name type="common">Northern Israeli blind subterranean mole rat</name>
    <name type="synonym">Spalax galili</name>
    <dbReference type="NCBI Taxonomy" id="1026970"/>
    <lineage>
        <taxon>Eukaryota</taxon>
        <taxon>Metazoa</taxon>
        <taxon>Chordata</taxon>
        <taxon>Craniata</taxon>
        <taxon>Vertebrata</taxon>
        <taxon>Euteleostomi</taxon>
        <taxon>Mammalia</taxon>
        <taxon>Eutheria</taxon>
        <taxon>Euarchontoglires</taxon>
        <taxon>Glires</taxon>
        <taxon>Rodentia</taxon>
        <taxon>Myomorpha</taxon>
        <taxon>Muroidea</taxon>
        <taxon>Spalacidae</taxon>
        <taxon>Spalacinae</taxon>
        <taxon>Nannospalax</taxon>
    </lineage>
</organism>
<dbReference type="OMA" id="YWMVLSG"/>
<evidence type="ECO:0000313" key="3">
    <source>
        <dbReference type="Ensembl" id="ENSNGAP00000003147.1"/>
    </source>
</evidence>
<keyword evidence="2" id="KW-0812">Transmembrane</keyword>
<dbReference type="Proteomes" id="UP000694381">
    <property type="component" value="Unassembled WGS sequence"/>
</dbReference>
<dbReference type="AlphaFoldDB" id="A0A8C6QH75"/>
<evidence type="ECO:0000313" key="4">
    <source>
        <dbReference type="Proteomes" id="UP000694381"/>
    </source>
</evidence>
<dbReference type="GO" id="GO:0005886">
    <property type="term" value="C:plasma membrane"/>
    <property type="evidence" value="ECO:0007669"/>
    <property type="project" value="TreeGrafter"/>
</dbReference>
<keyword evidence="2" id="KW-1133">Transmembrane helix</keyword>